<dbReference type="InterPro" id="IPR027417">
    <property type="entry name" value="P-loop_NTPase"/>
</dbReference>
<evidence type="ECO:0000256" key="1">
    <source>
        <dbReference type="ARBA" id="ARBA00005446"/>
    </source>
</evidence>
<dbReference type="PROSITE" id="PS51194">
    <property type="entry name" value="HELICASE_CTER"/>
    <property type="match status" value="1"/>
</dbReference>
<dbReference type="PANTHER" id="PTHR13710:SF154">
    <property type="entry name" value="RECQ HELICASE, PUTATIVE (AFU_ORTHOLOGUE AFUA_6G14720)-RELATED"/>
    <property type="match status" value="1"/>
</dbReference>
<dbReference type="GO" id="GO:0043138">
    <property type="term" value="F:3'-5' DNA helicase activity"/>
    <property type="evidence" value="ECO:0007669"/>
    <property type="project" value="UniProtKB-EC"/>
</dbReference>
<evidence type="ECO:0000256" key="3">
    <source>
        <dbReference type="ARBA" id="ARBA00034808"/>
    </source>
</evidence>
<dbReference type="SUPFAM" id="SSF52540">
    <property type="entry name" value="P-loop containing nucleoside triphosphate hydrolases"/>
    <property type="match status" value="1"/>
</dbReference>
<organism evidence="5 6">
    <name type="scientific">Truncatella angustata</name>
    <dbReference type="NCBI Taxonomy" id="152316"/>
    <lineage>
        <taxon>Eukaryota</taxon>
        <taxon>Fungi</taxon>
        <taxon>Dikarya</taxon>
        <taxon>Ascomycota</taxon>
        <taxon>Pezizomycotina</taxon>
        <taxon>Sordariomycetes</taxon>
        <taxon>Xylariomycetidae</taxon>
        <taxon>Amphisphaeriales</taxon>
        <taxon>Sporocadaceae</taxon>
        <taxon>Truncatella</taxon>
    </lineage>
</organism>
<dbReference type="GO" id="GO:0005737">
    <property type="term" value="C:cytoplasm"/>
    <property type="evidence" value="ECO:0007669"/>
    <property type="project" value="TreeGrafter"/>
</dbReference>
<dbReference type="Proteomes" id="UP000758603">
    <property type="component" value="Unassembled WGS sequence"/>
</dbReference>
<feature type="domain" description="Helicase C-terminal" evidence="4">
    <location>
        <begin position="1"/>
        <end position="88"/>
    </location>
</feature>
<name>A0A9P8UBG5_9PEZI</name>
<dbReference type="GO" id="GO:0005694">
    <property type="term" value="C:chromosome"/>
    <property type="evidence" value="ECO:0007669"/>
    <property type="project" value="TreeGrafter"/>
</dbReference>
<dbReference type="InterPro" id="IPR001650">
    <property type="entry name" value="Helicase_C-like"/>
</dbReference>
<dbReference type="PANTHER" id="PTHR13710">
    <property type="entry name" value="DNA HELICASE RECQ FAMILY MEMBER"/>
    <property type="match status" value="1"/>
</dbReference>
<proteinExistence type="inferred from homology"/>
<dbReference type="RefSeq" id="XP_045951414.1">
    <property type="nucleotide sequence ID" value="XM_046098912.1"/>
</dbReference>
<dbReference type="GO" id="GO:0000724">
    <property type="term" value="P:double-strand break repair via homologous recombination"/>
    <property type="evidence" value="ECO:0007669"/>
    <property type="project" value="TreeGrafter"/>
</dbReference>
<dbReference type="OrthoDB" id="4740614at2759"/>
<accession>A0A9P8UBG5</accession>
<evidence type="ECO:0000313" key="5">
    <source>
        <dbReference type="EMBL" id="KAH6643484.1"/>
    </source>
</evidence>
<keyword evidence="6" id="KW-1185">Reference proteome</keyword>
<comment type="catalytic activity">
    <reaction evidence="2">
        <text>Couples ATP hydrolysis with the unwinding of duplex DNA by translocating in the 3'-5' direction.</text>
        <dbReference type="EC" id="5.6.2.4"/>
    </reaction>
</comment>
<sequence length="88" mass="9857">KVIIYCTKVEATKLLFAALRCNAYYRELGTKEDKSHLLKAWMSGEPRPGRYGDGRVIVATNAMGLGIDVPDVRLVVHVGPVYRMQDYA</sequence>
<evidence type="ECO:0000313" key="6">
    <source>
        <dbReference type="Proteomes" id="UP000758603"/>
    </source>
</evidence>
<dbReference type="GeneID" id="70127804"/>
<dbReference type="GO" id="GO:0009378">
    <property type="term" value="F:four-way junction helicase activity"/>
    <property type="evidence" value="ECO:0007669"/>
    <property type="project" value="TreeGrafter"/>
</dbReference>
<dbReference type="AlphaFoldDB" id="A0A9P8UBG5"/>
<evidence type="ECO:0000259" key="4">
    <source>
        <dbReference type="PROSITE" id="PS51194"/>
    </source>
</evidence>
<evidence type="ECO:0000256" key="2">
    <source>
        <dbReference type="ARBA" id="ARBA00034617"/>
    </source>
</evidence>
<dbReference type="Pfam" id="PF00271">
    <property type="entry name" value="Helicase_C"/>
    <property type="match status" value="1"/>
</dbReference>
<comment type="similarity">
    <text evidence="1">Belongs to the helicase family. RecQ subfamily.</text>
</comment>
<dbReference type="Gene3D" id="3.40.50.300">
    <property type="entry name" value="P-loop containing nucleotide triphosphate hydrolases"/>
    <property type="match status" value="1"/>
</dbReference>
<gene>
    <name evidence="5" type="ORF">BKA67DRAFT_527929</name>
</gene>
<reference evidence="5" key="1">
    <citation type="journal article" date="2021" name="Nat. Commun.">
        <title>Genetic determinants of endophytism in the Arabidopsis root mycobiome.</title>
        <authorList>
            <person name="Mesny F."/>
            <person name="Miyauchi S."/>
            <person name="Thiergart T."/>
            <person name="Pickel B."/>
            <person name="Atanasova L."/>
            <person name="Karlsson M."/>
            <person name="Huettel B."/>
            <person name="Barry K.W."/>
            <person name="Haridas S."/>
            <person name="Chen C."/>
            <person name="Bauer D."/>
            <person name="Andreopoulos W."/>
            <person name="Pangilinan J."/>
            <person name="LaButti K."/>
            <person name="Riley R."/>
            <person name="Lipzen A."/>
            <person name="Clum A."/>
            <person name="Drula E."/>
            <person name="Henrissat B."/>
            <person name="Kohler A."/>
            <person name="Grigoriev I.V."/>
            <person name="Martin F.M."/>
            <person name="Hacquard S."/>
        </authorList>
    </citation>
    <scope>NUCLEOTIDE SEQUENCE</scope>
    <source>
        <strain evidence="5">MPI-SDFR-AT-0073</strain>
    </source>
</reference>
<comment type="caution">
    <text evidence="5">The sequence shown here is derived from an EMBL/GenBank/DDBJ whole genome shotgun (WGS) entry which is preliminary data.</text>
</comment>
<dbReference type="EMBL" id="JAGPXC010000013">
    <property type="protein sequence ID" value="KAH6643484.1"/>
    <property type="molecule type" value="Genomic_DNA"/>
</dbReference>
<protein>
    <recommendedName>
        <fullName evidence="3">DNA 3'-5' helicase</fullName>
        <ecNumber evidence="3">5.6.2.4</ecNumber>
    </recommendedName>
</protein>
<dbReference type="EC" id="5.6.2.4" evidence="3"/>
<feature type="non-terminal residue" evidence="5">
    <location>
        <position position="1"/>
    </location>
</feature>